<evidence type="ECO:0000313" key="2">
    <source>
        <dbReference type="Proteomes" id="UP000008370"/>
    </source>
</evidence>
<dbReference type="STRING" id="650164.K5US92"/>
<dbReference type="HOGENOM" id="CLU_1896954_0_0_1"/>
<dbReference type="RefSeq" id="XP_007399104.1">
    <property type="nucleotide sequence ID" value="XM_007399042.1"/>
</dbReference>
<dbReference type="Proteomes" id="UP000008370">
    <property type="component" value="Unassembled WGS sequence"/>
</dbReference>
<accession>K5US92</accession>
<dbReference type="EMBL" id="JH930475">
    <property type="protein sequence ID" value="EKM52771.1"/>
    <property type="molecule type" value="Genomic_DNA"/>
</dbReference>
<dbReference type="InParanoid" id="K5US92"/>
<sequence length="134" mass="15727">MTRSIEELQAPGFCHNHLTYIIQQHALECKHKREANQNRNRTLYRMQFTFSIDQPTAPATSMPMKDQQFTQHEELTVSLPMNEVQCFWMYLLLTQLDTGTHRITRAHRIGQTQAVKVSWLICQGSIKDQMLDHI</sequence>
<keyword evidence="2" id="KW-1185">Reference proteome</keyword>
<protein>
    <submittedName>
        <fullName evidence="1">Uncharacterized protein</fullName>
    </submittedName>
</protein>
<name>K5US92_PHACS</name>
<dbReference type="InterPro" id="IPR027417">
    <property type="entry name" value="P-loop_NTPase"/>
</dbReference>
<dbReference type="AlphaFoldDB" id="K5US92"/>
<organism evidence="1 2">
    <name type="scientific">Phanerochaete carnosa (strain HHB-10118-sp)</name>
    <name type="common">White-rot fungus</name>
    <name type="synonym">Peniophora carnosa</name>
    <dbReference type="NCBI Taxonomy" id="650164"/>
    <lineage>
        <taxon>Eukaryota</taxon>
        <taxon>Fungi</taxon>
        <taxon>Dikarya</taxon>
        <taxon>Basidiomycota</taxon>
        <taxon>Agaricomycotina</taxon>
        <taxon>Agaricomycetes</taxon>
        <taxon>Polyporales</taxon>
        <taxon>Phanerochaetaceae</taxon>
        <taxon>Phanerochaete</taxon>
    </lineage>
</organism>
<gene>
    <name evidence="1" type="ORF">PHACADRAFT_198820</name>
</gene>
<dbReference type="KEGG" id="pco:PHACADRAFT_198820"/>
<dbReference type="Gene3D" id="3.40.50.300">
    <property type="entry name" value="P-loop containing nucleotide triphosphate hydrolases"/>
    <property type="match status" value="1"/>
</dbReference>
<reference evidence="1 2" key="1">
    <citation type="journal article" date="2012" name="BMC Genomics">
        <title>Comparative genomics of the white-rot fungi, Phanerochaete carnosa and P. chrysosporium, to elucidate the genetic basis of the distinct wood types they colonize.</title>
        <authorList>
            <person name="Suzuki H."/>
            <person name="MacDonald J."/>
            <person name="Syed K."/>
            <person name="Salamov A."/>
            <person name="Hori C."/>
            <person name="Aerts A."/>
            <person name="Henrissat B."/>
            <person name="Wiebenga A."/>
            <person name="vanKuyk P.A."/>
            <person name="Barry K."/>
            <person name="Lindquist E."/>
            <person name="LaButti K."/>
            <person name="Lapidus A."/>
            <person name="Lucas S."/>
            <person name="Coutinho P."/>
            <person name="Gong Y."/>
            <person name="Samejima M."/>
            <person name="Mahadevan R."/>
            <person name="Abou-Zaid M."/>
            <person name="de Vries R.P."/>
            <person name="Igarashi K."/>
            <person name="Yadav J.S."/>
            <person name="Grigoriev I.V."/>
            <person name="Master E.R."/>
        </authorList>
    </citation>
    <scope>NUCLEOTIDE SEQUENCE [LARGE SCALE GENOMIC DNA]</scope>
    <source>
        <strain evidence="1 2">HHB-10118-sp</strain>
    </source>
</reference>
<proteinExistence type="predicted"/>
<evidence type="ECO:0000313" key="1">
    <source>
        <dbReference type="EMBL" id="EKM52771.1"/>
    </source>
</evidence>
<dbReference type="GeneID" id="18911367"/>